<reference evidence="3 4" key="1">
    <citation type="submission" date="2018-10" db="EMBL/GenBank/DDBJ databases">
        <title>Aeromicrobium sp. 9W16Y-2 whole genome shotgun sequence.</title>
        <authorList>
            <person name="Li F."/>
        </authorList>
    </citation>
    <scope>NUCLEOTIDE SEQUENCE [LARGE SCALE GENOMIC DNA]</scope>
    <source>
        <strain evidence="3 4">9W16Y-2</strain>
    </source>
</reference>
<dbReference type="SUPFAM" id="SSF49785">
    <property type="entry name" value="Galactose-binding domain-like"/>
    <property type="match status" value="1"/>
</dbReference>
<dbReference type="Pfam" id="PF02129">
    <property type="entry name" value="Peptidase_S15"/>
    <property type="match status" value="1"/>
</dbReference>
<dbReference type="Proteomes" id="UP000282515">
    <property type="component" value="Unassembled WGS sequence"/>
</dbReference>
<dbReference type="RefSeq" id="WP_121794460.1">
    <property type="nucleotide sequence ID" value="NZ_RDBF01000006.1"/>
</dbReference>
<dbReference type="SUPFAM" id="SSF53474">
    <property type="entry name" value="alpha/beta-Hydrolases"/>
    <property type="match status" value="1"/>
</dbReference>
<evidence type="ECO:0000259" key="2">
    <source>
        <dbReference type="SMART" id="SM00939"/>
    </source>
</evidence>
<protein>
    <submittedName>
        <fullName evidence="3">CocE/NonD family hydrolase</fullName>
    </submittedName>
</protein>
<evidence type="ECO:0000313" key="3">
    <source>
        <dbReference type="EMBL" id="RLV55823.1"/>
    </source>
</evidence>
<dbReference type="GO" id="GO:0008239">
    <property type="term" value="F:dipeptidyl-peptidase activity"/>
    <property type="evidence" value="ECO:0007669"/>
    <property type="project" value="InterPro"/>
</dbReference>
<organism evidence="3 4">
    <name type="scientific">Aeromicrobium phragmitis</name>
    <dbReference type="NCBI Taxonomy" id="2478914"/>
    <lineage>
        <taxon>Bacteria</taxon>
        <taxon>Bacillati</taxon>
        <taxon>Actinomycetota</taxon>
        <taxon>Actinomycetes</taxon>
        <taxon>Propionibacteriales</taxon>
        <taxon>Nocardioidaceae</taxon>
        <taxon>Aeromicrobium</taxon>
    </lineage>
</organism>
<dbReference type="EMBL" id="RDBF01000006">
    <property type="protein sequence ID" value="RLV55823.1"/>
    <property type="molecule type" value="Genomic_DNA"/>
</dbReference>
<dbReference type="NCBIfam" id="TIGR00976">
    <property type="entry name" value="CocE_NonD"/>
    <property type="match status" value="1"/>
</dbReference>
<comment type="caution">
    <text evidence="3">The sequence shown here is derived from an EMBL/GenBank/DDBJ whole genome shotgun (WGS) entry which is preliminary data.</text>
</comment>
<dbReference type="OrthoDB" id="5240615at2"/>
<dbReference type="InterPro" id="IPR013736">
    <property type="entry name" value="Xaa-Pro_dipept_C"/>
</dbReference>
<accession>A0A3L8PM50</accession>
<dbReference type="AlphaFoldDB" id="A0A3L8PM50"/>
<dbReference type="InterPro" id="IPR000383">
    <property type="entry name" value="Xaa-Pro-like_dom"/>
</dbReference>
<sequence>MRDGVRLATTLLIPHELPAPALLMRLPYGKQLYPGVVTHAMLPNPFDLVMAGYAVVWQDCRGTYDSEGEFAPWVNETDDGLDTLNWIRRQEWCSGSVGMYGLSYLAMAEWMAASRSPEGLRALASGFSATDFHAAWYSSGGAMSWHSVLMWSVGLALVDARRSLAAGEGDVEVVARLQAMADDPVPHLSVPPNQQFLLSQQLPWWSDLTTHPELDEHWRTLNPAERPADVLVPALHLGGWFDIFIEDTVRSYMRLRSGAGTEEARSGQRLIIGPWDHVNQTGVYLDRHFGPAAGAATVGLTRAHLDHFDRSIHGTAPNDEDAPVRIFVMGIDQWRDEADWPLPDTQYVDHYLEGAPGVNRIGNEGGLSTDLPSASAVDTYVFDPADPTPTMGGRMGWRGIALNAIGPVDQRAVEARPDVLCFTSPILQDPIEVTGHVALVLHATSSARDTDFTGKLVDVHPDGRAIYLTDGILRMRYRDGLDRPASMEPGRVYEITLNLGVTSNVFGRGHRIRVEVSSSNFPRYDCNPNTGRDVASESAGRDGIRAINRILRGANHPSRLVLPVIRR</sequence>
<dbReference type="InterPro" id="IPR029058">
    <property type="entry name" value="AB_hydrolase_fold"/>
</dbReference>
<dbReference type="InterPro" id="IPR008979">
    <property type="entry name" value="Galactose-bd-like_sf"/>
</dbReference>
<dbReference type="Gene3D" id="3.40.50.1820">
    <property type="entry name" value="alpha/beta hydrolase"/>
    <property type="match status" value="1"/>
</dbReference>
<keyword evidence="4" id="KW-1185">Reference proteome</keyword>
<dbReference type="PANTHER" id="PTHR43056">
    <property type="entry name" value="PEPTIDASE S9 PROLYL OLIGOPEPTIDASE"/>
    <property type="match status" value="1"/>
</dbReference>
<proteinExistence type="predicted"/>
<dbReference type="InterPro" id="IPR050585">
    <property type="entry name" value="Xaa-Pro_dipeptidyl-ppase/CocE"/>
</dbReference>
<evidence type="ECO:0000256" key="1">
    <source>
        <dbReference type="ARBA" id="ARBA00022801"/>
    </source>
</evidence>
<dbReference type="InterPro" id="IPR005674">
    <property type="entry name" value="CocE/Ser_esterase"/>
</dbReference>
<dbReference type="Gene3D" id="1.10.3020.10">
    <property type="entry name" value="alpha-amino acid ester hydrolase ( Helical cap domain)"/>
    <property type="match status" value="1"/>
</dbReference>
<gene>
    <name evidence="3" type="ORF">D9V41_09305</name>
</gene>
<dbReference type="PANTHER" id="PTHR43056:SF10">
    <property type="entry name" value="COCE_NOND FAMILY, PUTATIVE (AFU_ORTHOLOGUE AFUA_7G00600)-RELATED"/>
    <property type="match status" value="1"/>
</dbReference>
<evidence type="ECO:0000313" key="4">
    <source>
        <dbReference type="Proteomes" id="UP000282515"/>
    </source>
</evidence>
<dbReference type="SMART" id="SM00939">
    <property type="entry name" value="PepX_C"/>
    <property type="match status" value="1"/>
</dbReference>
<keyword evidence="1 3" id="KW-0378">Hydrolase</keyword>
<name>A0A3L8PM50_9ACTN</name>
<dbReference type="Gene3D" id="2.60.120.260">
    <property type="entry name" value="Galactose-binding domain-like"/>
    <property type="match status" value="1"/>
</dbReference>
<dbReference type="Pfam" id="PF08530">
    <property type="entry name" value="PepX_C"/>
    <property type="match status" value="1"/>
</dbReference>
<feature type="domain" description="Xaa-Pro dipeptidyl-peptidase C-terminal" evidence="2">
    <location>
        <begin position="305"/>
        <end position="561"/>
    </location>
</feature>